<evidence type="ECO:0000313" key="4">
    <source>
        <dbReference type="Proteomes" id="UP000248021"/>
    </source>
</evidence>
<protein>
    <submittedName>
        <fullName evidence="3">Methyltransferase family protein</fullName>
    </submittedName>
</protein>
<dbReference type="EMBL" id="QJJK01000006">
    <property type="protein sequence ID" value="PXW58050.1"/>
    <property type="molecule type" value="Genomic_DNA"/>
</dbReference>
<proteinExistence type="predicted"/>
<dbReference type="InterPro" id="IPR018773">
    <property type="entry name" value="MeTrfase_reg_dom_prd"/>
</dbReference>
<name>A0A2V3U520_9HYPH</name>
<keyword evidence="3" id="KW-0808">Transferase</keyword>
<organism evidence="3 4">
    <name type="scientific">Chelatococcus asaccharovorans</name>
    <dbReference type="NCBI Taxonomy" id="28210"/>
    <lineage>
        <taxon>Bacteria</taxon>
        <taxon>Pseudomonadati</taxon>
        <taxon>Pseudomonadota</taxon>
        <taxon>Alphaproteobacteria</taxon>
        <taxon>Hyphomicrobiales</taxon>
        <taxon>Chelatococcaceae</taxon>
        <taxon>Chelatococcus</taxon>
    </lineage>
</organism>
<feature type="domain" description="Methyltransferase regulatory" evidence="1">
    <location>
        <begin position="218"/>
        <end position="300"/>
    </location>
</feature>
<dbReference type="AlphaFoldDB" id="A0A2V3U520"/>
<comment type="caution">
    <text evidence="3">The sequence shown here is derived from an EMBL/GenBank/DDBJ whole genome shotgun (WGS) entry which is preliminary data.</text>
</comment>
<sequence>MHWTRGYVTDIGYTAHFYREMAPAHLAFAALISGRSPGRALNPQRVVELGCGQGFGLALLAAANPQIDFEGYDFNPEHVAHASRLIANAELSNIEVVEASFEELAAAGRRDPADLISLHGIWSWVSPDARDAIMSIIRQRLQPDGCVYISYNCQPGWASLMPMRQFMGDTRRRNPGHSDMQISLALDQLTQLRNGGAAYFTANPPAAAHLDHMLKQERSYLAHEYFGADWEIMPFSRVAAILGEAKLGYVGSATVAENLDQYAVPQALHEMVASANDIALRETIRDYAANKRFRRDIFARGLTPLTKAEHRGLLERIRFVGVRPREDFKFTFQGPLGELTGKEELYQPVADLVTQKPVTLEELRALPAFRNESLGTLLDCLALLIHAHQVFALAPGQPVDPAPAQRFNRWITERLKIGRVYHSIASPVLGSGLPVDDFDLLALSAVFDGRNEELSSITMHALNIFKQLERRPQLDGKPLTDDGEATRFLDDQIRPIMEKKFPLWRRLGVI</sequence>
<feature type="domain" description="Methyltransferase" evidence="2">
    <location>
        <begin position="46"/>
        <end position="145"/>
    </location>
</feature>
<gene>
    <name evidence="3" type="ORF">C7450_106225</name>
</gene>
<evidence type="ECO:0000313" key="3">
    <source>
        <dbReference type="EMBL" id="PXW58050.1"/>
    </source>
</evidence>
<evidence type="ECO:0000259" key="2">
    <source>
        <dbReference type="Pfam" id="PF13649"/>
    </source>
</evidence>
<dbReference type="InterPro" id="IPR029063">
    <property type="entry name" value="SAM-dependent_MTases_sf"/>
</dbReference>
<dbReference type="Gene3D" id="3.40.50.150">
    <property type="entry name" value="Vaccinia Virus protein VP39"/>
    <property type="match status" value="1"/>
</dbReference>
<dbReference type="CDD" id="cd02440">
    <property type="entry name" value="AdoMet_MTases"/>
    <property type="match status" value="1"/>
</dbReference>
<evidence type="ECO:0000259" key="1">
    <source>
        <dbReference type="Pfam" id="PF10119"/>
    </source>
</evidence>
<dbReference type="SUPFAM" id="SSF53335">
    <property type="entry name" value="S-adenosyl-L-methionine-dependent methyltransferases"/>
    <property type="match status" value="1"/>
</dbReference>
<dbReference type="Pfam" id="PF13649">
    <property type="entry name" value="Methyltransf_25"/>
    <property type="match status" value="1"/>
</dbReference>
<dbReference type="Proteomes" id="UP000248021">
    <property type="component" value="Unassembled WGS sequence"/>
</dbReference>
<dbReference type="OrthoDB" id="5298787at2"/>
<reference evidence="3 4" key="1">
    <citation type="submission" date="2018-05" db="EMBL/GenBank/DDBJ databases">
        <title>Genomic Encyclopedia of Type Strains, Phase IV (KMG-IV): sequencing the most valuable type-strain genomes for metagenomic binning, comparative biology and taxonomic classification.</title>
        <authorList>
            <person name="Goeker M."/>
        </authorList>
    </citation>
    <scope>NUCLEOTIDE SEQUENCE [LARGE SCALE GENOMIC DNA]</scope>
    <source>
        <strain evidence="3 4">DSM 6462</strain>
    </source>
</reference>
<dbReference type="InterPro" id="IPR041698">
    <property type="entry name" value="Methyltransf_25"/>
</dbReference>
<accession>A0A2V3U520</accession>
<keyword evidence="3" id="KW-0489">Methyltransferase</keyword>
<dbReference type="GO" id="GO:0008168">
    <property type="term" value="F:methyltransferase activity"/>
    <property type="evidence" value="ECO:0007669"/>
    <property type="project" value="UniProtKB-KW"/>
</dbReference>
<keyword evidence="4" id="KW-1185">Reference proteome</keyword>
<dbReference type="Pfam" id="PF10119">
    <property type="entry name" value="MethyTransf_Reg"/>
    <property type="match status" value="1"/>
</dbReference>
<dbReference type="GO" id="GO:0032259">
    <property type="term" value="P:methylation"/>
    <property type="evidence" value="ECO:0007669"/>
    <property type="project" value="UniProtKB-KW"/>
</dbReference>
<dbReference type="RefSeq" id="WP_110375362.1">
    <property type="nucleotide sequence ID" value="NZ_JAHBRY010000001.1"/>
</dbReference>